<evidence type="ECO:0000256" key="1">
    <source>
        <dbReference type="SAM" id="MobiDB-lite"/>
    </source>
</evidence>
<feature type="compositionally biased region" description="Polar residues" evidence="1">
    <location>
        <begin position="35"/>
        <end position="50"/>
    </location>
</feature>
<feature type="region of interest" description="Disordered" evidence="1">
    <location>
        <begin position="340"/>
        <end position="435"/>
    </location>
</feature>
<reference evidence="2 3" key="1">
    <citation type="submission" date="2013-03" db="EMBL/GenBank/DDBJ databases">
        <title>The Genome Sequence of Capronia coronata CBS 617.96.</title>
        <authorList>
            <consortium name="The Broad Institute Genomics Platform"/>
            <person name="Cuomo C."/>
            <person name="de Hoog S."/>
            <person name="Gorbushina A."/>
            <person name="Walker B."/>
            <person name="Young S.K."/>
            <person name="Zeng Q."/>
            <person name="Gargeya S."/>
            <person name="Fitzgerald M."/>
            <person name="Haas B."/>
            <person name="Abouelleil A."/>
            <person name="Allen A.W."/>
            <person name="Alvarado L."/>
            <person name="Arachchi H.M."/>
            <person name="Berlin A.M."/>
            <person name="Chapman S.B."/>
            <person name="Gainer-Dewar J."/>
            <person name="Goldberg J."/>
            <person name="Griggs A."/>
            <person name="Gujja S."/>
            <person name="Hansen M."/>
            <person name="Howarth C."/>
            <person name="Imamovic A."/>
            <person name="Ireland A."/>
            <person name="Larimer J."/>
            <person name="McCowan C."/>
            <person name="Murphy C."/>
            <person name="Pearson M."/>
            <person name="Poon T.W."/>
            <person name="Priest M."/>
            <person name="Roberts A."/>
            <person name="Saif S."/>
            <person name="Shea T."/>
            <person name="Sisk P."/>
            <person name="Sykes S."/>
            <person name="Wortman J."/>
            <person name="Nusbaum C."/>
            <person name="Birren B."/>
        </authorList>
    </citation>
    <scope>NUCLEOTIDE SEQUENCE [LARGE SCALE GENOMIC DNA]</scope>
    <source>
        <strain evidence="2 3">CBS 617.96</strain>
    </source>
</reference>
<feature type="region of interest" description="Disordered" evidence="1">
    <location>
        <begin position="161"/>
        <end position="192"/>
    </location>
</feature>
<accession>W9XN80</accession>
<feature type="compositionally biased region" description="Polar residues" evidence="1">
    <location>
        <begin position="690"/>
        <end position="715"/>
    </location>
</feature>
<feature type="compositionally biased region" description="Acidic residues" evidence="1">
    <location>
        <begin position="812"/>
        <end position="825"/>
    </location>
</feature>
<keyword evidence="3" id="KW-1185">Reference proteome</keyword>
<gene>
    <name evidence="2" type="ORF">A1O1_08060</name>
</gene>
<feature type="compositionally biased region" description="Basic and acidic residues" evidence="1">
    <location>
        <begin position="402"/>
        <end position="414"/>
    </location>
</feature>
<feature type="compositionally biased region" description="Acidic residues" evidence="1">
    <location>
        <begin position="375"/>
        <end position="386"/>
    </location>
</feature>
<feature type="region of interest" description="Disordered" evidence="1">
    <location>
        <begin position="450"/>
        <end position="590"/>
    </location>
</feature>
<dbReference type="AlphaFoldDB" id="W9XN80"/>
<feature type="region of interest" description="Disordered" evidence="1">
    <location>
        <begin position="806"/>
        <end position="855"/>
    </location>
</feature>
<feature type="compositionally biased region" description="Basic and acidic residues" evidence="1">
    <location>
        <begin position="669"/>
        <end position="684"/>
    </location>
</feature>
<protein>
    <submittedName>
        <fullName evidence="2">Uncharacterized protein</fullName>
    </submittedName>
</protein>
<feature type="compositionally biased region" description="Polar residues" evidence="1">
    <location>
        <begin position="74"/>
        <end position="86"/>
    </location>
</feature>
<feature type="compositionally biased region" description="Polar residues" evidence="1">
    <location>
        <begin position="612"/>
        <end position="633"/>
    </location>
</feature>
<organism evidence="2 3">
    <name type="scientific">Capronia coronata CBS 617.96</name>
    <dbReference type="NCBI Taxonomy" id="1182541"/>
    <lineage>
        <taxon>Eukaryota</taxon>
        <taxon>Fungi</taxon>
        <taxon>Dikarya</taxon>
        <taxon>Ascomycota</taxon>
        <taxon>Pezizomycotina</taxon>
        <taxon>Eurotiomycetes</taxon>
        <taxon>Chaetothyriomycetidae</taxon>
        <taxon>Chaetothyriales</taxon>
        <taxon>Herpotrichiellaceae</taxon>
        <taxon>Capronia</taxon>
    </lineage>
</organism>
<dbReference type="RefSeq" id="XP_007727113.1">
    <property type="nucleotide sequence ID" value="XM_007728923.1"/>
</dbReference>
<evidence type="ECO:0000313" key="2">
    <source>
        <dbReference type="EMBL" id="EXJ81992.1"/>
    </source>
</evidence>
<name>W9XN80_9EURO</name>
<evidence type="ECO:0000313" key="3">
    <source>
        <dbReference type="Proteomes" id="UP000019484"/>
    </source>
</evidence>
<feature type="compositionally biased region" description="Basic and acidic residues" evidence="1">
    <location>
        <begin position="347"/>
        <end position="362"/>
    </location>
</feature>
<dbReference type="Proteomes" id="UP000019484">
    <property type="component" value="Unassembled WGS sequence"/>
</dbReference>
<comment type="caution">
    <text evidence="2">The sequence shown here is derived from an EMBL/GenBank/DDBJ whole genome shotgun (WGS) entry which is preliminary data.</text>
</comment>
<proteinExistence type="predicted"/>
<feature type="region of interest" description="Disordered" evidence="1">
    <location>
        <begin position="27"/>
        <end position="108"/>
    </location>
</feature>
<dbReference type="HOGENOM" id="CLU_350598_0_0_1"/>
<feature type="region of interest" description="Disordered" evidence="1">
    <location>
        <begin position="232"/>
        <end position="313"/>
    </location>
</feature>
<feature type="compositionally biased region" description="Polar residues" evidence="1">
    <location>
        <begin position="722"/>
        <end position="731"/>
    </location>
</feature>
<feature type="compositionally biased region" description="Polar residues" evidence="1">
    <location>
        <begin position="903"/>
        <end position="922"/>
    </location>
</feature>
<feature type="compositionally biased region" description="Low complexity" evidence="1">
    <location>
        <begin position="569"/>
        <end position="583"/>
    </location>
</feature>
<feature type="compositionally biased region" description="Polar residues" evidence="1">
    <location>
        <begin position="301"/>
        <end position="313"/>
    </location>
</feature>
<dbReference type="EMBL" id="AMWN01000007">
    <property type="protein sequence ID" value="EXJ81992.1"/>
    <property type="molecule type" value="Genomic_DNA"/>
</dbReference>
<feature type="compositionally biased region" description="Basic and acidic residues" evidence="1">
    <location>
        <begin position="483"/>
        <end position="493"/>
    </location>
</feature>
<feature type="region of interest" description="Disordered" evidence="1">
    <location>
        <begin position="873"/>
        <end position="934"/>
    </location>
</feature>
<feature type="region of interest" description="Disordered" evidence="1">
    <location>
        <begin position="603"/>
        <end position="647"/>
    </location>
</feature>
<feature type="compositionally biased region" description="Basic and acidic residues" evidence="1">
    <location>
        <begin position="875"/>
        <end position="898"/>
    </location>
</feature>
<feature type="compositionally biased region" description="Polar residues" evidence="1">
    <location>
        <begin position="232"/>
        <end position="262"/>
    </location>
</feature>
<feature type="region of interest" description="Disordered" evidence="1">
    <location>
        <begin position="669"/>
        <end position="745"/>
    </location>
</feature>
<sequence>MPGKYSHSVALADYSNRGLDYLPDDLYLDHPRSLRSPSPVNGPQTVSPISPVTPGVGPGATLSSASRSYFPHGQGSSRNTKRQSINGDMPGRRQDHARIPPPRRLVLDWEEGTHGSATNIKESQCVRSTSVQPRLSTNLRASTSFDAYTEKEVYHPQLASRVSNDDAARQTMLSKPVESASRPRNRKYQPRDDVENFQLFKDRGIPLSPALSHHGEPLLSVQEFLNASSMAREANGTSKQGQFVSSSPTSYRGRQLPQSPSLQGKGGNRSLASLKRPSIRSLRHDGGISFEGSSDEDDDVAQTTPAITTWKLSPNPTIWADESFRRRKIMDLTQELHILSTQGARKSGPEQKSRQQRTETRGRQPRIKHTTTMSDFEDSELSELDGLEIRPTQRFPSLSRRRSTDRDGTSREQEYIPTRSDGPLSPVTPHSARSFDPTVQDIHVSKAKANAPSFSYNGHSDRDYFSGTSPRKSHTPGRPYRNVGEDSRKHEPRGNGALNSSLTSGTTMMASQGYHGRSNSMSAADALGGRSQGLHTIPSQHRRQTLALRPSISTAVASDIGTRPRPGQGTSASSSAARRGSSTPAFGVPSIVRNPEKIAAINAETRRRSGAQPRTNTTSIAPSQFPGNAPSLQERQRSRHSLSLVRGRHASLSDLAGSWGRDMKSRFDARLAKERPPTEAKPNIEDAETANRTAATKAEQPQQTTSRLSRPQTSKPARIRSASLSAQSFGHSSMDPPNPRARLAPEGDHMFDLAASPPDTWTGGDFGVPAETIESHAPGRTLSLHQGMVESKIFYPDDNDIVFRRHERNNDDNDNDNDNDIDDDDILNHNAALPPPDISRYRAPSSTRLRRSLEEEEDRVMTIFRVLQDGPDPYISRRAERGKVETESQTEKGGDQPHIRPQMSMTYKTGRGSISRSSNMSGTGSGHGGRRKSFLGRIMGRRAFSGTQVDAVY</sequence>
<dbReference type="GeneID" id="19162912"/>
<feature type="compositionally biased region" description="Polar residues" evidence="1">
    <location>
        <begin position="497"/>
        <end position="510"/>
    </location>
</feature>
<dbReference type="OrthoDB" id="4151037at2759"/>